<evidence type="ECO:0000313" key="3">
    <source>
        <dbReference type="Proteomes" id="UP000789759"/>
    </source>
</evidence>
<sequence length="185" mass="21613">MLAMFERYLHLHLAIHEICSKEPLMPLCLDNEGFINLESFCQLLKPFASGTLVLSKENSNSISDAIMVILEIDQHINKVRISHYIKRKFEKYWNVIVDHVIIAHILDPRYKLKHLKATLIEVGNYSKNNTEVFVNNIWQKIILYGMKYASTETSTVETVEKIEIVESNDNYMSDFLIPRRKISKK</sequence>
<dbReference type="SUPFAM" id="SSF53098">
    <property type="entry name" value="Ribonuclease H-like"/>
    <property type="match status" value="1"/>
</dbReference>
<dbReference type="EMBL" id="CAJVQA010002053">
    <property type="protein sequence ID" value="CAG8535084.1"/>
    <property type="molecule type" value="Genomic_DNA"/>
</dbReference>
<proteinExistence type="predicted"/>
<dbReference type="Proteomes" id="UP000789759">
    <property type="component" value="Unassembled WGS sequence"/>
</dbReference>
<dbReference type="PANTHER" id="PTHR23272:SF161">
    <property type="entry name" value="ZINC FINGER BED DOMAIN-CONTAINING PROTEIN RICESLEEPER 1-LIKE"/>
    <property type="match status" value="1"/>
</dbReference>
<dbReference type="OrthoDB" id="2376730at2759"/>
<dbReference type="GO" id="GO:0003677">
    <property type="term" value="F:DNA binding"/>
    <property type="evidence" value="ECO:0007669"/>
    <property type="project" value="InterPro"/>
</dbReference>
<protein>
    <submittedName>
        <fullName evidence="2">23390_t:CDS:1</fullName>
    </submittedName>
</protein>
<gene>
    <name evidence="2" type="ORF">CPELLU_LOCUS4031</name>
</gene>
<dbReference type="Pfam" id="PF14372">
    <property type="entry name" value="hAT-like_RNase-H"/>
    <property type="match status" value="1"/>
</dbReference>
<reference evidence="2" key="1">
    <citation type="submission" date="2021-06" db="EMBL/GenBank/DDBJ databases">
        <authorList>
            <person name="Kallberg Y."/>
            <person name="Tangrot J."/>
            <person name="Rosling A."/>
        </authorList>
    </citation>
    <scope>NUCLEOTIDE SEQUENCE</scope>
    <source>
        <strain evidence="2">FL966</strain>
    </source>
</reference>
<dbReference type="InterPro" id="IPR012337">
    <property type="entry name" value="RNaseH-like_sf"/>
</dbReference>
<dbReference type="PANTHER" id="PTHR23272">
    <property type="entry name" value="BED FINGER-RELATED"/>
    <property type="match status" value="1"/>
</dbReference>
<dbReference type="AlphaFoldDB" id="A0A9N9AM00"/>
<evidence type="ECO:0000259" key="1">
    <source>
        <dbReference type="Pfam" id="PF14372"/>
    </source>
</evidence>
<comment type="caution">
    <text evidence="2">The sequence shown here is derived from an EMBL/GenBank/DDBJ whole genome shotgun (WGS) entry which is preliminary data.</text>
</comment>
<dbReference type="InterPro" id="IPR025525">
    <property type="entry name" value="hAT-like_transposase_RNase-H"/>
</dbReference>
<evidence type="ECO:0000313" key="2">
    <source>
        <dbReference type="EMBL" id="CAG8535084.1"/>
    </source>
</evidence>
<feature type="domain" description="hAT-like transposase RNase-H fold" evidence="1">
    <location>
        <begin position="80"/>
        <end position="127"/>
    </location>
</feature>
<name>A0A9N9AM00_9GLOM</name>
<keyword evidence="3" id="KW-1185">Reference proteome</keyword>
<organism evidence="2 3">
    <name type="scientific">Cetraspora pellucida</name>
    <dbReference type="NCBI Taxonomy" id="1433469"/>
    <lineage>
        <taxon>Eukaryota</taxon>
        <taxon>Fungi</taxon>
        <taxon>Fungi incertae sedis</taxon>
        <taxon>Mucoromycota</taxon>
        <taxon>Glomeromycotina</taxon>
        <taxon>Glomeromycetes</taxon>
        <taxon>Diversisporales</taxon>
        <taxon>Gigasporaceae</taxon>
        <taxon>Cetraspora</taxon>
    </lineage>
</organism>
<accession>A0A9N9AM00</accession>